<keyword evidence="20" id="KW-0539">Nucleus</keyword>
<keyword evidence="16" id="KW-0408">Iron</keyword>
<evidence type="ECO:0000256" key="7">
    <source>
        <dbReference type="ARBA" id="ARBA00015153"/>
    </source>
</evidence>
<evidence type="ECO:0000256" key="8">
    <source>
        <dbReference type="ARBA" id="ARBA00022692"/>
    </source>
</evidence>
<evidence type="ECO:0000256" key="5">
    <source>
        <dbReference type="ARBA" id="ARBA00008037"/>
    </source>
</evidence>
<evidence type="ECO:0000256" key="15">
    <source>
        <dbReference type="ARBA" id="ARBA00023002"/>
    </source>
</evidence>
<feature type="transmembrane region" description="Helical" evidence="24">
    <location>
        <begin position="45"/>
        <end position="64"/>
    </location>
</feature>
<dbReference type="Gene3D" id="2.60.120.650">
    <property type="entry name" value="Cupin"/>
    <property type="match status" value="1"/>
</dbReference>
<sequence length="843" mass="93576">MSSAGSRTPNIDPEGQSPSRSSVDSSFVPNTGSAARDYCTIERTLLSFSRLGLVLLILSASLLLRARIPDPDDESDTGESGGPASMPLGSIYAVAAILAIVSGWMGYESDLKGLREERGFVGGFKFTELVVVLIASLLIVTCILLLREDSNIFRLALVSEPAPNPCNMATRRSTRLSSTKAEEKRDQSEEAWDKCAACKPDSTAPSKAKTVWAECENCGTWFHWDCVSEGGDISLVDKWYCQSCLVNNPELKITLLPPTRKSSRKRARLDYANIEAGVPSDQSDPNRWLHVIRDKTIHPDTFRRAKGPELTREWVEQDPSAMTEPVVVEDPEGLGMRMPPNDFTINKVVELVGPDTPVEVIDVATQSTSPGWTLSSWAEYYNTPEEKRDKIRNVISLEVSGTPLAEQITPPRLVQEIDWVEHVWPVGKKGKGQFPKVQLYCLMSVARCWTDWHVDFAGSSVYYHILRGSKVFYFVKPTAANLNAYEKWSGSENQSTTWFGDIVDKVIKVELTAGNTMIIPTGWIHCVYTPEDSLVFGGNFLHSYNITTQLRIRDIEIATRVPKKFRFPFFTKICWYAADKYVRDLKAKEEFSSRVLEGLAALASFLVSEARSIERGTGKDTREQVPGDRVRDPGALARELRWRVRNARGLDSDGEGGPPTPVSGNGTTSKRKRVEETTANVPVPVVPKAEGEDKAKQNGATPELPVSFRNFLPRLWTELRRDSAVTTCWVDPESIQEEEAADAKLVSAGTPGAAELQTKIDTVIKIRRSKNEEGTSVFERQTIMRTLDIYTWDDKAKMEDVHMESADANADVNVPQDQEDVVNTTSIPLDTSMSVPGTQASHS</sequence>
<evidence type="ECO:0000256" key="14">
    <source>
        <dbReference type="ARBA" id="ARBA00022989"/>
    </source>
</evidence>
<dbReference type="CDD" id="cd15517">
    <property type="entry name" value="PHD_TCF19_like"/>
    <property type="match status" value="1"/>
</dbReference>
<dbReference type="EMBL" id="SSOP01000047">
    <property type="protein sequence ID" value="KAB5593063.1"/>
    <property type="molecule type" value="Genomic_DNA"/>
</dbReference>
<keyword evidence="17" id="KW-0805">Transcription regulation</keyword>
<dbReference type="GO" id="GO:0008270">
    <property type="term" value="F:zinc ion binding"/>
    <property type="evidence" value="ECO:0007669"/>
    <property type="project" value="UniProtKB-KW"/>
</dbReference>
<dbReference type="Gene3D" id="3.30.40.10">
    <property type="entry name" value="Zinc/RING finger domain, C3HC4 (zinc finger)"/>
    <property type="match status" value="1"/>
</dbReference>
<dbReference type="InterPro" id="IPR003347">
    <property type="entry name" value="JmjC_dom"/>
</dbReference>
<keyword evidence="8 24" id="KW-0812">Transmembrane</keyword>
<keyword evidence="27" id="KW-1185">Reference proteome</keyword>
<evidence type="ECO:0000259" key="25">
    <source>
        <dbReference type="PROSITE" id="PS51184"/>
    </source>
</evidence>
<dbReference type="Proteomes" id="UP000383932">
    <property type="component" value="Unassembled WGS sequence"/>
</dbReference>
<protein>
    <recommendedName>
        <fullName evidence="7">JmjC domain-containing histone demethylation protein 1</fullName>
        <ecNumber evidence="6">1.14.11.27</ecNumber>
    </recommendedName>
    <alternativeName>
        <fullName evidence="21">[Histone-H3]-lysine-36 demethylase 1</fullName>
    </alternativeName>
</protein>
<evidence type="ECO:0000256" key="20">
    <source>
        <dbReference type="ARBA" id="ARBA00023242"/>
    </source>
</evidence>
<feature type="transmembrane region" description="Helical" evidence="24">
    <location>
        <begin position="84"/>
        <end position="105"/>
    </location>
</feature>
<evidence type="ECO:0000256" key="9">
    <source>
        <dbReference type="ARBA" id="ARBA00022723"/>
    </source>
</evidence>
<evidence type="ECO:0000256" key="23">
    <source>
        <dbReference type="SAM" id="MobiDB-lite"/>
    </source>
</evidence>
<dbReference type="InterPro" id="IPR001965">
    <property type="entry name" value="Znf_PHD"/>
</dbReference>
<dbReference type="OrthoDB" id="5876800at2759"/>
<dbReference type="EC" id="1.14.11.27" evidence="6"/>
<dbReference type="PANTHER" id="PTHR23123">
    <property type="entry name" value="PHD/F-BOX CONTAINING PROTEIN"/>
    <property type="match status" value="1"/>
</dbReference>
<evidence type="ECO:0000256" key="13">
    <source>
        <dbReference type="ARBA" id="ARBA00022964"/>
    </source>
</evidence>
<feature type="region of interest" description="Disordered" evidence="23">
    <location>
        <begin position="1"/>
        <end position="28"/>
    </location>
</feature>
<evidence type="ECO:0000256" key="3">
    <source>
        <dbReference type="ARBA" id="ARBA00004123"/>
    </source>
</evidence>
<evidence type="ECO:0000313" key="27">
    <source>
        <dbReference type="Proteomes" id="UP000383932"/>
    </source>
</evidence>
<dbReference type="GO" id="GO:0005634">
    <property type="term" value="C:nucleus"/>
    <property type="evidence" value="ECO:0007669"/>
    <property type="project" value="UniProtKB-SubCell"/>
</dbReference>
<keyword evidence="14 24" id="KW-1133">Transmembrane helix</keyword>
<dbReference type="GO" id="GO:0012505">
    <property type="term" value="C:endomembrane system"/>
    <property type="evidence" value="ECO:0007669"/>
    <property type="project" value="UniProtKB-SubCell"/>
</dbReference>
<comment type="caution">
    <text evidence="26">The sequence shown here is derived from an EMBL/GenBank/DDBJ whole genome shotgun (WGS) entry which is preliminary data.</text>
</comment>
<gene>
    <name evidence="26" type="ORF">CTheo_3528</name>
</gene>
<dbReference type="InterPro" id="IPR013083">
    <property type="entry name" value="Znf_RING/FYVE/PHD"/>
</dbReference>
<dbReference type="PROSITE" id="PS51184">
    <property type="entry name" value="JMJC"/>
    <property type="match status" value="1"/>
</dbReference>
<comment type="subcellular location">
    <subcellularLocation>
        <location evidence="4">Endomembrane system</location>
        <topology evidence="4">Multi-pass membrane protein</topology>
    </subcellularLocation>
    <subcellularLocation>
        <location evidence="3">Nucleus</location>
    </subcellularLocation>
</comment>
<dbReference type="GO" id="GO:0140680">
    <property type="term" value="F:histone H3K36me/H3K36me2 demethylase activity"/>
    <property type="evidence" value="ECO:0007669"/>
    <property type="project" value="UniProtKB-EC"/>
</dbReference>
<keyword evidence="19" id="KW-0804">Transcription</keyword>
<feature type="region of interest" description="Disordered" evidence="23">
    <location>
        <begin position="647"/>
        <end position="679"/>
    </location>
</feature>
<evidence type="ECO:0000256" key="18">
    <source>
        <dbReference type="ARBA" id="ARBA00023136"/>
    </source>
</evidence>
<evidence type="ECO:0000313" key="26">
    <source>
        <dbReference type="EMBL" id="KAB5593063.1"/>
    </source>
</evidence>
<dbReference type="AlphaFoldDB" id="A0A5N5QNB7"/>
<comment type="function">
    <text evidence="2">Histone demethylase that specifically demethylates 'Lys-36' of histone H3, thereby playing a central role in histone code.</text>
</comment>
<name>A0A5N5QNB7_9AGAM</name>
<dbReference type="InterPro" id="IPR050690">
    <property type="entry name" value="JHDM1_Histone_Demethylase"/>
</dbReference>
<dbReference type="SUPFAM" id="SSF57903">
    <property type="entry name" value="FYVE/PHD zinc finger"/>
    <property type="match status" value="1"/>
</dbReference>
<dbReference type="InterPro" id="IPR041070">
    <property type="entry name" value="JHD"/>
</dbReference>
<reference evidence="26 27" key="1">
    <citation type="journal article" date="2019" name="Fungal Biol. Biotechnol.">
        <title>Draft genome sequence of fastidious pathogen Ceratobasidium theobromae, which causes vascular-streak dieback in Theobroma cacao.</title>
        <authorList>
            <person name="Ali S.S."/>
            <person name="Asman A."/>
            <person name="Shao J."/>
            <person name="Firmansyah A.P."/>
            <person name="Susilo A.W."/>
            <person name="Rosmana A."/>
            <person name="McMahon P."/>
            <person name="Junaid M."/>
            <person name="Guest D."/>
            <person name="Kheng T.Y."/>
            <person name="Meinhardt L.W."/>
            <person name="Bailey B.A."/>
        </authorList>
    </citation>
    <scope>NUCLEOTIDE SEQUENCE [LARGE SCALE GENOMIC DNA]</scope>
    <source>
        <strain evidence="26 27">CT2</strain>
    </source>
</reference>
<keyword evidence="15" id="KW-0560">Oxidoreductase</keyword>
<evidence type="ECO:0000256" key="24">
    <source>
        <dbReference type="SAM" id="Phobius"/>
    </source>
</evidence>
<comment type="catalytic activity">
    <reaction evidence="22">
        <text>N(6),N(6)-dimethyl-L-lysyl(36)-[histone H3] + 2 2-oxoglutarate + 2 O2 = L-lysyl(36)-[histone H3] + 2 formaldehyde + 2 succinate + 2 CO2</text>
        <dbReference type="Rhea" id="RHEA:42032"/>
        <dbReference type="Rhea" id="RHEA-COMP:9785"/>
        <dbReference type="Rhea" id="RHEA-COMP:9787"/>
        <dbReference type="ChEBI" id="CHEBI:15379"/>
        <dbReference type="ChEBI" id="CHEBI:16526"/>
        <dbReference type="ChEBI" id="CHEBI:16810"/>
        <dbReference type="ChEBI" id="CHEBI:16842"/>
        <dbReference type="ChEBI" id="CHEBI:29969"/>
        <dbReference type="ChEBI" id="CHEBI:30031"/>
        <dbReference type="ChEBI" id="CHEBI:61976"/>
        <dbReference type="EC" id="1.14.11.27"/>
    </reaction>
</comment>
<feature type="compositionally biased region" description="Low complexity" evidence="23">
    <location>
        <begin position="17"/>
        <end position="26"/>
    </location>
</feature>
<evidence type="ECO:0000256" key="19">
    <source>
        <dbReference type="ARBA" id="ARBA00023163"/>
    </source>
</evidence>
<evidence type="ECO:0000256" key="4">
    <source>
        <dbReference type="ARBA" id="ARBA00004127"/>
    </source>
</evidence>
<keyword evidence="10" id="KW-0863">Zinc-finger</keyword>
<evidence type="ECO:0000256" key="16">
    <source>
        <dbReference type="ARBA" id="ARBA00023004"/>
    </source>
</evidence>
<dbReference type="Pfam" id="PF02656">
    <property type="entry name" value="DUF202"/>
    <property type="match status" value="1"/>
</dbReference>
<comment type="cofactor">
    <cofactor evidence="1">
        <name>Fe(2+)</name>
        <dbReference type="ChEBI" id="CHEBI:29033"/>
    </cofactor>
</comment>
<evidence type="ECO:0000256" key="2">
    <source>
        <dbReference type="ARBA" id="ARBA00003909"/>
    </source>
</evidence>
<dbReference type="SMART" id="SM00249">
    <property type="entry name" value="PHD"/>
    <property type="match status" value="1"/>
</dbReference>
<evidence type="ECO:0000256" key="22">
    <source>
        <dbReference type="ARBA" id="ARBA00047915"/>
    </source>
</evidence>
<feature type="domain" description="JmjC" evidence="25">
    <location>
        <begin position="372"/>
        <end position="557"/>
    </location>
</feature>
<evidence type="ECO:0000256" key="21">
    <source>
        <dbReference type="ARBA" id="ARBA00031083"/>
    </source>
</evidence>
<dbReference type="Pfam" id="PF17811">
    <property type="entry name" value="JHD"/>
    <property type="match status" value="1"/>
</dbReference>
<accession>A0A5N5QNB7</accession>
<evidence type="ECO:0000256" key="17">
    <source>
        <dbReference type="ARBA" id="ARBA00023015"/>
    </source>
</evidence>
<dbReference type="SUPFAM" id="SSF51197">
    <property type="entry name" value="Clavaminate synthase-like"/>
    <property type="match status" value="1"/>
</dbReference>
<evidence type="ECO:0000256" key="10">
    <source>
        <dbReference type="ARBA" id="ARBA00022771"/>
    </source>
</evidence>
<feature type="transmembrane region" description="Helical" evidence="24">
    <location>
        <begin position="126"/>
        <end position="146"/>
    </location>
</feature>
<evidence type="ECO:0000256" key="1">
    <source>
        <dbReference type="ARBA" id="ARBA00001954"/>
    </source>
</evidence>
<evidence type="ECO:0000256" key="12">
    <source>
        <dbReference type="ARBA" id="ARBA00022853"/>
    </source>
</evidence>
<keyword evidence="12" id="KW-0156">Chromatin regulator</keyword>
<dbReference type="SMART" id="SM00558">
    <property type="entry name" value="JmjC"/>
    <property type="match status" value="1"/>
</dbReference>
<evidence type="ECO:0000256" key="11">
    <source>
        <dbReference type="ARBA" id="ARBA00022833"/>
    </source>
</evidence>
<comment type="similarity">
    <text evidence="5">Belongs to the JHDM1 histone demethylase family.</text>
</comment>
<keyword evidence="9" id="KW-0479">Metal-binding</keyword>
<organism evidence="26 27">
    <name type="scientific">Ceratobasidium theobromae</name>
    <dbReference type="NCBI Taxonomy" id="1582974"/>
    <lineage>
        <taxon>Eukaryota</taxon>
        <taxon>Fungi</taxon>
        <taxon>Dikarya</taxon>
        <taxon>Basidiomycota</taxon>
        <taxon>Agaricomycotina</taxon>
        <taxon>Agaricomycetes</taxon>
        <taxon>Cantharellales</taxon>
        <taxon>Ceratobasidiaceae</taxon>
        <taxon>Ceratobasidium</taxon>
    </lineage>
</organism>
<dbReference type="InterPro" id="IPR011011">
    <property type="entry name" value="Znf_FYVE_PHD"/>
</dbReference>
<evidence type="ECO:0000256" key="6">
    <source>
        <dbReference type="ARBA" id="ARBA00013246"/>
    </source>
</evidence>
<keyword evidence="18 24" id="KW-0472">Membrane</keyword>
<proteinExistence type="inferred from homology"/>
<dbReference type="Pfam" id="PF02373">
    <property type="entry name" value="JmjC"/>
    <property type="match status" value="1"/>
</dbReference>
<dbReference type="InterPro" id="IPR003807">
    <property type="entry name" value="DUF202"/>
</dbReference>
<keyword evidence="11" id="KW-0862">Zinc</keyword>
<keyword evidence="13" id="KW-0223">Dioxygenase</keyword>